<sequence length="82" mass="9300">MRQGDADRLAADAGRWEVVFETQDVSEWRTQVRRLRAERNQIDWSMARMDTLCGRLVHPTTYRLSVFVPGSAPAPTKGNPGN</sequence>
<proteinExistence type="predicted"/>
<gene>
    <name evidence="1" type="ORF">DY245_02295</name>
</gene>
<dbReference type="EMBL" id="QUAC01000014">
    <property type="protein sequence ID" value="REK91892.1"/>
    <property type="molecule type" value="Genomic_DNA"/>
</dbReference>
<comment type="caution">
    <text evidence="1">The sequence shown here is derived from an EMBL/GenBank/DDBJ whole genome shotgun (WGS) entry which is preliminary data.</text>
</comment>
<name>A0A371QB34_STRIH</name>
<accession>A0A371QB34</accession>
<reference evidence="1 2" key="1">
    <citation type="submission" date="2018-08" db="EMBL/GenBank/DDBJ databases">
        <title>Streptomyces NEAU-D10 sp. nov., a novel Actinomycete isolated from soil.</title>
        <authorList>
            <person name="Jin L."/>
        </authorList>
    </citation>
    <scope>NUCLEOTIDE SEQUENCE [LARGE SCALE GENOMIC DNA]</scope>
    <source>
        <strain evidence="1 2">NEAU-D10</strain>
    </source>
</reference>
<evidence type="ECO:0000313" key="2">
    <source>
        <dbReference type="Proteomes" id="UP000262477"/>
    </source>
</evidence>
<dbReference type="OrthoDB" id="3432250at2"/>
<keyword evidence="2" id="KW-1185">Reference proteome</keyword>
<organism evidence="1 2">
    <name type="scientific">Streptomyces inhibens</name>
    <dbReference type="NCBI Taxonomy" id="2293571"/>
    <lineage>
        <taxon>Bacteria</taxon>
        <taxon>Bacillati</taxon>
        <taxon>Actinomycetota</taxon>
        <taxon>Actinomycetes</taxon>
        <taxon>Kitasatosporales</taxon>
        <taxon>Streptomycetaceae</taxon>
        <taxon>Streptomyces</taxon>
    </lineage>
</organism>
<evidence type="ECO:0000313" key="1">
    <source>
        <dbReference type="EMBL" id="REK91892.1"/>
    </source>
</evidence>
<dbReference type="AlphaFoldDB" id="A0A371QB34"/>
<dbReference type="Proteomes" id="UP000262477">
    <property type="component" value="Unassembled WGS sequence"/>
</dbReference>
<protein>
    <submittedName>
        <fullName evidence="1">Uncharacterized protein</fullName>
    </submittedName>
</protein>